<keyword evidence="2" id="KW-0677">Repeat</keyword>
<dbReference type="GO" id="GO:0005509">
    <property type="term" value="F:calcium ion binding"/>
    <property type="evidence" value="ECO:0007669"/>
    <property type="project" value="InterPro"/>
</dbReference>
<evidence type="ECO:0000313" key="5">
    <source>
        <dbReference type="EMBL" id="KAJ3448050.1"/>
    </source>
</evidence>
<dbReference type="AlphaFoldDB" id="A0AAV8A5N3"/>
<dbReference type="InterPro" id="IPR011992">
    <property type="entry name" value="EF-hand-dom_pair"/>
</dbReference>
<comment type="caution">
    <text evidence="5">The sequence shown here is derived from an EMBL/GenBank/DDBJ whole genome shotgun (WGS) entry which is preliminary data.</text>
</comment>
<evidence type="ECO:0000313" key="6">
    <source>
        <dbReference type="Proteomes" id="UP001146793"/>
    </source>
</evidence>
<dbReference type="Pfam" id="PF13499">
    <property type="entry name" value="EF-hand_7"/>
    <property type="match status" value="1"/>
</dbReference>
<keyword evidence="3" id="KW-0106">Calcium</keyword>
<dbReference type="SMART" id="SM00054">
    <property type="entry name" value="EFh"/>
    <property type="match status" value="2"/>
</dbReference>
<dbReference type="PRINTS" id="PR01362">
    <property type="entry name" value="CALFLAGIN"/>
</dbReference>
<sequence>MSTGPTDEELKKAFDLIDTDGNGTLDETEIKKLFAQFGQELTDEEYKQMMSEVDTDGNGVIDFDEFKRMFRD</sequence>
<dbReference type="PANTHER" id="PTHR23050">
    <property type="entry name" value="CALCIUM BINDING PROTEIN"/>
    <property type="match status" value="1"/>
</dbReference>
<dbReference type="InterPro" id="IPR050145">
    <property type="entry name" value="Centrin_CML-like"/>
</dbReference>
<protein>
    <submittedName>
        <fullName evidence="5">Calmodulin</fullName>
    </submittedName>
</protein>
<dbReference type="CDD" id="cd00051">
    <property type="entry name" value="EFh"/>
    <property type="match status" value="1"/>
</dbReference>
<organism evidence="5 6">
    <name type="scientific">Anaeramoeba flamelloides</name>
    <dbReference type="NCBI Taxonomy" id="1746091"/>
    <lineage>
        <taxon>Eukaryota</taxon>
        <taxon>Metamonada</taxon>
        <taxon>Anaeramoebidae</taxon>
        <taxon>Anaeramoeba</taxon>
    </lineage>
</organism>
<proteinExistence type="predicted"/>
<evidence type="ECO:0000256" key="2">
    <source>
        <dbReference type="ARBA" id="ARBA00022737"/>
    </source>
</evidence>
<evidence type="ECO:0000256" key="3">
    <source>
        <dbReference type="ARBA" id="ARBA00022837"/>
    </source>
</evidence>
<dbReference type="InterPro" id="IPR018247">
    <property type="entry name" value="EF_Hand_1_Ca_BS"/>
</dbReference>
<evidence type="ECO:0000256" key="1">
    <source>
        <dbReference type="ARBA" id="ARBA00022723"/>
    </source>
</evidence>
<dbReference type="Gene3D" id="1.10.238.10">
    <property type="entry name" value="EF-hand"/>
    <property type="match status" value="1"/>
</dbReference>
<dbReference type="SUPFAM" id="SSF47473">
    <property type="entry name" value="EF-hand"/>
    <property type="match status" value="1"/>
</dbReference>
<dbReference type="InterPro" id="IPR002048">
    <property type="entry name" value="EF_hand_dom"/>
</dbReference>
<dbReference type="InterPro" id="IPR003299">
    <property type="entry name" value="Calflagin-bd"/>
</dbReference>
<feature type="domain" description="EF-hand" evidence="4">
    <location>
        <begin position="5"/>
        <end position="40"/>
    </location>
</feature>
<evidence type="ECO:0000259" key="4">
    <source>
        <dbReference type="PROSITE" id="PS50222"/>
    </source>
</evidence>
<dbReference type="FunFam" id="1.10.238.10:FF:000003">
    <property type="entry name" value="Calmodulin A"/>
    <property type="match status" value="1"/>
</dbReference>
<dbReference type="Proteomes" id="UP001146793">
    <property type="component" value="Unassembled WGS sequence"/>
</dbReference>
<gene>
    <name evidence="5" type="ORF">M0812_00523</name>
</gene>
<dbReference type="EMBL" id="JANTQA010000015">
    <property type="protein sequence ID" value="KAJ3448050.1"/>
    <property type="molecule type" value="Genomic_DNA"/>
</dbReference>
<feature type="domain" description="EF-hand" evidence="4">
    <location>
        <begin position="41"/>
        <end position="72"/>
    </location>
</feature>
<dbReference type="PROSITE" id="PS00018">
    <property type="entry name" value="EF_HAND_1"/>
    <property type="match status" value="2"/>
</dbReference>
<keyword evidence="1" id="KW-0479">Metal-binding</keyword>
<reference evidence="5" key="1">
    <citation type="submission" date="2022-08" db="EMBL/GenBank/DDBJ databases">
        <title>Novel sulphate-reducing endosymbionts in the free-living metamonad Anaeramoeba.</title>
        <authorList>
            <person name="Jerlstrom-Hultqvist J."/>
            <person name="Cepicka I."/>
            <person name="Gallot-Lavallee L."/>
            <person name="Salas-Leiva D."/>
            <person name="Curtis B.A."/>
            <person name="Zahonova K."/>
            <person name="Pipaliya S."/>
            <person name="Dacks J."/>
            <person name="Roger A.J."/>
        </authorList>
    </citation>
    <scope>NUCLEOTIDE SEQUENCE</scope>
    <source>
        <strain evidence="5">Busselton2</strain>
    </source>
</reference>
<name>A0AAV8A5N3_9EUKA</name>
<accession>A0AAV8A5N3</accession>
<dbReference type="PROSITE" id="PS50222">
    <property type="entry name" value="EF_HAND_2"/>
    <property type="match status" value="2"/>
</dbReference>